<dbReference type="AlphaFoldDB" id="A0A497EKM8"/>
<reference evidence="2 3" key="1">
    <citation type="submission" date="2018-06" db="EMBL/GenBank/DDBJ databases">
        <title>Extensive metabolic versatility and redundancy in microbially diverse, dynamic hydrothermal sediments.</title>
        <authorList>
            <person name="Dombrowski N."/>
            <person name="Teske A."/>
            <person name="Baker B.J."/>
        </authorList>
    </citation>
    <scope>NUCLEOTIDE SEQUENCE [LARGE SCALE GENOMIC DNA]</scope>
    <source>
        <strain evidence="2">B66_G16</strain>
    </source>
</reference>
<dbReference type="Proteomes" id="UP000278475">
    <property type="component" value="Unassembled WGS sequence"/>
</dbReference>
<organism evidence="2 3">
    <name type="scientific">Thermoproteota archaeon</name>
    <dbReference type="NCBI Taxonomy" id="2056631"/>
    <lineage>
        <taxon>Archaea</taxon>
        <taxon>Thermoproteota</taxon>
    </lineage>
</organism>
<dbReference type="InterPro" id="IPR051460">
    <property type="entry name" value="HdrC_iron-sulfur_subunit"/>
</dbReference>
<proteinExistence type="predicted"/>
<evidence type="ECO:0000259" key="1">
    <source>
        <dbReference type="Pfam" id="PF02754"/>
    </source>
</evidence>
<dbReference type="InterPro" id="IPR004017">
    <property type="entry name" value="Cys_rich_dom"/>
</dbReference>
<accession>A0A497EKM8</accession>
<evidence type="ECO:0000313" key="2">
    <source>
        <dbReference type="EMBL" id="RLE47226.1"/>
    </source>
</evidence>
<gene>
    <name evidence="2" type="ORF">DRJ31_09170</name>
</gene>
<comment type="caution">
    <text evidence="2">The sequence shown here is derived from an EMBL/GenBank/DDBJ whole genome shotgun (WGS) entry which is preliminary data.</text>
</comment>
<dbReference type="PANTHER" id="PTHR43255">
    <property type="entry name" value="IRON-SULFUR-BINDING OXIDOREDUCTASE FADF-RELATED-RELATED"/>
    <property type="match status" value="1"/>
</dbReference>
<evidence type="ECO:0000313" key="3">
    <source>
        <dbReference type="Proteomes" id="UP000278475"/>
    </source>
</evidence>
<feature type="domain" description="Cysteine-rich" evidence="1">
    <location>
        <begin position="150"/>
        <end position="234"/>
    </location>
</feature>
<protein>
    <recommendedName>
        <fullName evidence="1">Cysteine-rich domain-containing protein</fullName>
    </recommendedName>
</protein>
<dbReference type="Pfam" id="PF02754">
    <property type="entry name" value="CCG"/>
    <property type="match status" value="1"/>
</dbReference>
<dbReference type="GO" id="GO:0005886">
    <property type="term" value="C:plasma membrane"/>
    <property type="evidence" value="ECO:0007669"/>
    <property type="project" value="TreeGrafter"/>
</dbReference>
<dbReference type="EMBL" id="QMQV01000142">
    <property type="protein sequence ID" value="RLE47226.1"/>
    <property type="molecule type" value="Genomic_DNA"/>
</dbReference>
<sequence length="257" mass="29211">MKDENILVSGVIQYTMPIIKLTIGDIKPEFQDIVNESKKNSSLKFAEEYILNFEKALNLLGIPISDKKIIEIGLLDFYLKPNEFEISKKIEKELKDFSSKTLISVDPMTYGLLMMKREILKKYKITVVPVVDVILEKLRTRSITKISKKITLHEPCWYARWTDKITELNEIMKITCENFIKSRYHGVLSVCCGALLGLTNPKMAIPAGKEALNILKLSGADTIVTACPICYVFFKKISDKLVIMDLSELLLQALGEK</sequence>
<dbReference type="PANTHER" id="PTHR43255:SF2">
    <property type="entry name" value="HETERODISULFIDE REDUCTASE RELATED PROTEIN"/>
    <property type="match status" value="1"/>
</dbReference>
<name>A0A497EKM8_9CREN</name>
<dbReference type="GO" id="GO:0016491">
    <property type="term" value="F:oxidoreductase activity"/>
    <property type="evidence" value="ECO:0007669"/>
    <property type="project" value="UniProtKB-ARBA"/>
</dbReference>